<keyword evidence="8 15" id="KW-0675">Receptor</keyword>
<evidence type="ECO:0000256" key="6">
    <source>
        <dbReference type="ARBA" id="ARBA00023077"/>
    </source>
</evidence>
<dbReference type="Proteomes" id="UP000652681">
    <property type="component" value="Unassembled WGS sequence"/>
</dbReference>
<feature type="domain" description="TonB-dependent receptor plug" evidence="14">
    <location>
        <begin position="122"/>
        <end position="226"/>
    </location>
</feature>
<comment type="subcellular location">
    <subcellularLocation>
        <location evidence="1 10">Cell outer membrane</location>
        <topology evidence="1 10">Multi-pass membrane protein</topology>
    </subcellularLocation>
</comment>
<evidence type="ECO:0000256" key="8">
    <source>
        <dbReference type="ARBA" id="ARBA00023170"/>
    </source>
</evidence>
<protein>
    <submittedName>
        <fullName evidence="15">TonB-dependent receptor</fullName>
    </submittedName>
</protein>
<dbReference type="Gene3D" id="2.170.130.10">
    <property type="entry name" value="TonB-dependent receptor, plug domain"/>
    <property type="match status" value="1"/>
</dbReference>
<dbReference type="PANTHER" id="PTHR30069">
    <property type="entry name" value="TONB-DEPENDENT OUTER MEMBRANE RECEPTOR"/>
    <property type="match status" value="1"/>
</dbReference>
<comment type="similarity">
    <text evidence="10 11">Belongs to the TonB-dependent receptor family.</text>
</comment>
<dbReference type="GO" id="GO:0015344">
    <property type="term" value="F:siderophore uptake transmembrane transporter activity"/>
    <property type="evidence" value="ECO:0007669"/>
    <property type="project" value="TreeGrafter"/>
</dbReference>
<organism evidence="15 16">
    <name type="scientific">Taishania pollutisoli</name>
    <dbReference type="NCBI Taxonomy" id="2766479"/>
    <lineage>
        <taxon>Bacteria</taxon>
        <taxon>Pseudomonadati</taxon>
        <taxon>Bacteroidota</taxon>
        <taxon>Flavobacteriia</taxon>
        <taxon>Flavobacteriales</taxon>
        <taxon>Crocinitomicaceae</taxon>
        <taxon>Taishania</taxon>
    </lineage>
</organism>
<dbReference type="InterPro" id="IPR008969">
    <property type="entry name" value="CarboxyPept-like_regulatory"/>
</dbReference>
<sequence length="807" mass="90740">MIQKIRYILAVVLMLISGASCFAQQGTLKGDVQFKNGEVAVAVAIQLVGTEFRAMTDANGRFQLTNIPFGEYTIQLSSIEIEKTAFSQTIHKEEETISIIVNTSDKLLGETIVYGKTEVREVRDKGFAVSVIEPRNLELQSIQTNDLLDRTAGVRVRQSGGLGSEVNYNLNGLSGNSVKVFIDGIPIHNYGPSFSINSIPPAMIDRIEIFKGVVPVHLSDDALGGAINIILKKKMTNNFAVSYSYGSFNTHQSDFRGNYRNEKSGFTVNGGGFINYSDNNYKVWGDNVNVQLAPGAANTPVVAKRFHDRYRSQGVKMDLGFTNVKWADRLMIGGMFSNMDRQIQHGQSMKVVYGNRHMKSHSIMGNLEFVKRSIFKKLDVSTFASVSRLDRTTVDTIPTHYSWLGRETYYYNGTQPDVWVLGGGEAGRKSLLNDIDLNINSRTNLVYHINENNTLTFNHLLNTFERKSDDPMIPAAENAMREQRSFMKNILGLSYENVAFKQKLRTTVFGKGYFMERNASLRTKTGNGPNQIVNLKETNMTTQNYSFGGAISFKIIRQLMVMTSAERAVRLPEANEIFGIVAENIIANPELKPERSDNFNFGIEFNPDLPKHNVIFRPNIFIRNTNDLILRYNQGGYDQNLVSGNIGKVFTKGVDAELLYSFKRWLMVAVNGSIFDAQIHNTTLDPVSGEPVLTNKSRLPNTPYFTINSNFRIERPSLFAKGDLFIFHYNFLYVHEFLRRGTGLGGAGQTFIPTQMTHDTGVAYTFPKVRFTVSFDVRNLFNAQLFDNFALQKPGRGCYVKLTYSIF</sequence>
<evidence type="ECO:0000256" key="9">
    <source>
        <dbReference type="ARBA" id="ARBA00023237"/>
    </source>
</evidence>
<keyword evidence="9 10" id="KW-0998">Cell outer membrane</keyword>
<keyword evidence="6 11" id="KW-0798">TonB box</keyword>
<dbReference type="GO" id="GO:0009279">
    <property type="term" value="C:cell outer membrane"/>
    <property type="evidence" value="ECO:0007669"/>
    <property type="project" value="UniProtKB-SubCell"/>
</dbReference>
<dbReference type="EMBL" id="JACVEL010000004">
    <property type="protein sequence ID" value="MBC9812363.1"/>
    <property type="molecule type" value="Genomic_DNA"/>
</dbReference>
<dbReference type="SUPFAM" id="SSF56935">
    <property type="entry name" value="Porins"/>
    <property type="match status" value="1"/>
</dbReference>
<evidence type="ECO:0000256" key="3">
    <source>
        <dbReference type="ARBA" id="ARBA00022452"/>
    </source>
</evidence>
<dbReference type="InterPro" id="IPR012910">
    <property type="entry name" value="Plug_dom"/>
</dbReference>
<feature type="signal peptide" evidence="12">
    <location>
        <begin position="1"/>
        <end position="23"/>
    </location>
</feature>
<evidence type="ECO:0000256" key="4">
    <source>
        <dbReference type="ARBA" id="ARBA00022692"/>
    </source>
</evidence>
<dbReference type="AlphaFoldDB" id="A0A8J6PPG0"/>
<dbReference type="Gene3D" id="2.40.170.20">
    <property type="entry name" value="TonB-dependent receptor, beta-barrel domain"/>
    <property type="match status" value="1"/>
</dbReference>
<keyword evidence="5 12" id="KW-0732">Signal</keyword>
<feature type="domain" description="TonB-dependent receptor-like beta-barrel" evidence="13">
    <location>
        <begin position="490"/>
        <end position="780"/>
    </location>
</feature>
<dbReference type="RefSeq" id="WP_216713949.1">
    <property type="nucleotide sequence ID" value="NZ_JACVEL010000004.1"/>
</dbReference>
<name>A0A8J6PPG0_9FLAO</name>
<keyword evidence="4 10" id="KW-0812">Transmembrane</keyword>
<keyword evidence="7 10" id="KW-0472">Membrane</keyword>
<evidence type="ECO:0000256" key="11">
    <source>
        <dbReference type="RuleBase" id="RU003357"/>
    </source>
</evidence>
<dbReference type="InterPro" id="IPR039426">
    <property type="entry name" value="TonB-dep_rcpt-like"/>
</dbReference>
<gene>
    <name evidence="15" type="ORF">H9Y05_07730</name>
</gene>
<dbReference type="Pfam" id="PF00593">
    <property type="entry name" value="TonB_dep_Rec_b-barrel"/>
    <property type="match status" value="1"/>
</dbReference>
<evidence type="ECO:0000256" key="1">
    <source>
        <dbReference type="ARBA" id="ARBA00004571"/>
    </source>
</evidence>
<evidence type="ECO:0000256" key="10">
    <source>
        <dbReference type="PROSITE-ProRule" id="PRU01360"/>
    </source>
</evidence>
<keyword evidence="3 10" id="KW-1134">Transmembrane beta strand</keyword>
<evidence type="ECO:0000313" key="16">
    <source>
        <dbReference type="Proteomes" id="UP000652681"/>
    </source>
</evidence>
<dbReference type="InterPro" id="IPR036942">
    <property type="entry name" value="Beta-barrel_TonB_sf"/>
</dbReference>
<keyword evidence="16" id="KW-1185">Reference proteome</keyword>
<evidence type="ECO:0000256" key="12">
    <source>
        <dbReference type="SAM" id="SignalP"/>
    </source>
</evidence>
<feature type="chain" id="PRO_5035168887" evidence="12">
    <location>
        <begin position="24"/>
        <end position="807"/>
    </location>
</feature>
<comment type="caution">
    <text evidence="15">The sequence shown here is derived from an EMBL/GenBank/DDBJ whole genome shotgun (WGS) entry which is preliminary data.</text>
</comment>
<dbReference type="Pfam" id="PF13715">
    <property type="entry name" value="CarbopepD_reg_2"/>
    <property type="match status" value="1"/>
</dbReference>
<keyword evidence="2 10" id="KW-0813">Transport</keyword>
<dbReference type="PROSITE" id="PS52016">
    <property type="entry name" value="TONB_DEPENDENT_REC_3"/>
    <property type="match status" value="1"/>
</dbReference>
<proteinExistence type="inferred from homology"/>
<dbReference type="GO" id="GO:0044718">
    <property type="term" value="P:siderophore transmembrane transport"/>
    <property type="evidence" value="ECO:0007669"/>
    <property type="project" value="TreeGrafter"/>
</dbReference>
<dbReference type="PANTHER" id="PTHR30069:SF29">
    <property type="entry name" value="HEMOGLOBIN AND HEMOGLOBIN-HAPTOGLOBIN-BINDING PROTEIN 1-RELATED"/>
    <property type="match status" value="1"/>
</dbReference>
<dbReference type="Gene3D" id="2.60.40.1120">
    <property type="entry name" value="Carboxypeptidase-like, regulatory domain"/>
    <property type="match status" value="1"/>
</dbReference>
<dbReference type="PROSITE" id="PS51257">
    <property type="entry name" value="PROKAR_LIPOPROTEIN"/>
    <property type="match status" value="1"/>
</dbReference>
<evidence type="ECO:0000313" key="15">
    <source>
        <dbReference type="EMBL" id="MBC9812363.1"/>
    </source>
</evidence>
<evidence type="ECO:0000259" key="13">
    <source>
        <dbReference type="Pfam" id="PF00593"/>
    </source>
</evidence>
<evidence type="ECO:0000259" key="14">
    <source>
        <dbReference type="Pfam" id="PF07715"/>
    </source>
</evidence>
<dbReference type="SUPFAM" id="SSF49464">
    <property type="entry name" value="Carboxypeptidase regulatory domain-like"/>
    <property type="match status" value="1"/>
</dbReference>
<evidence type="ECO:0000256" key="5">
    <source>
        <dbReference type="ARBA" id="ARBA00022729"/>
    </source>
</evidence>
<dbReference type="InterPro" id="IPR037066">
    <property type="entry name" value="Plug_dom_sf"/>
</dbReference>
<accession>A0A8J6PPG0</accession>
<dbReference type="Pfam" id="PF07715">
    <property type="entry name" value="Plug"/>
    <property type="match status" value="1"/>
</dbReference>
<evidence type="ECO:0000256" key="7">
    <source>
        <dbReference type="ARBA" id="ARBA00023136"/>
    </source>
</evidence>
<dbReference type="InterPro" id="IPR000531">
    <property type="entry name" value="Beta-barrel_TonB"/>
</dbReference>
<reference evidence="15" key="1">
    <citation type="submission" date="2020-09" db="EMBL/GenBank/DDBJ databases">
        <title>Taishania pollutisoli gen. nov., sp. nov., Isolated from Tetrabromobisphenol A-Contaminated Soil.</title>
        <authorList>
            <person name="Chen Q."/>
        </authorList>
    </citation>
    <scope>NUCLEOTIDE SEQUENCE</scope>
    <source>
        <strain evidence="15">CZZ-1</strain>
    </source>
</reference>
<evidence type="ECO:0000256" key="2">
    <source>
        <dbReference type="ARBA" id="ARBA00022448"/>
    </source>
</evidence>